<dbReference type="CDD" id="cd00383">
    <property type="entry name" value="trans_reg_C"/>
    <property type="match status" value="1"/>
</dbReference>
<dbReference type="InterPro" id="IPR001789">
    <property type="entry name" value="Sig_transdc_resp-reg_receiver"/>
</dbReference>
<evidence type="ECO:0000256" key="3">
    <source>
        <dbReference type="ARBA" id="ARBA00023015"/>
    </source>
</evidence>
<dbReference type="Gene3D" id="6.10.250.690">
    <property type="match status" value="1"/>
</dbReference>
<evidence type="ECO:0000256" key="7">
    <source>
        <dbReference type="PROSITE-ProRule" id="PRU01091"/>
    </source>
</evidence>
<evidence type="ECO:0000256" key="1">
    <source>
        <dbReference type="ARBA" id="ARBA00022553"/>
    </source>
</evidence>
<keyword evidence="5" id="KW-0804">Transcription</keyword>
<dbReference type="PROSITE" id="PS51755">
    <property type="entry name" value="OMPR_PHOB"/>
    <property type="match status" value="1"/>
</dbReference>
<evidence type="ECO:0000256" key="5">
    <source>
        <dbReference type="ARBA" id="ARBA00023163"/>
    </source>
</evidence>
<accession>A0A4R6NBW2</accession>
<feature type="domain" description="Response regulatory" evidence="8">
    <location>
        <begin position="2"/>
        <end position="116"/>
    </location>
</feature>
<feature type="DNA-binding region" description="OmpR/PhoB-type" evidence="7">
    <location>
        <begin position="128"/>
        <end position="219"/>
    </location>
</feature>
<evidence type="ECO:0000313" key="10">
    <source>
        <dbReference type="EMBL" id="TDP11160.1"/>
    </source>
</evidence>
<organism evidence="10 11">
    <name type="scientific">Roseateles asaccharophilus</name>
    <dbReference type="NCBI Taxonomy" id="582607"/>
    <lineage>
        <taxon>Bacteria</taxon>
        <taxon>Pseudomonadati</taxon>
        <taxon>Pseudomonadota</taxon>
        <taxon>Betaproteobacteria</taxon>
        <taxon>Burkholderiales</taxon>
        <taxon>Sphaerotilaceae</taxon>
        <taxon>Roseateles</taxon>
    </lineage>
</organism>
<dbReference type="OrthoDB" id="9802426at2"/>
<sequence length="220" mass="24603">MRICLLEDDLVLGRSLQAVLQRDHHEVVWVRRLAEARQQLAEAAPDALLLDLGLPDGQGLSLLREIRARDSQLPVLVITARDGIEDRLQGLDEGADDYLIKPFVGAELLARLRAVTRRSGRAQAPEEPQLWSVRDLVLDEGRQQLSRAGQTIALSKTEFALLLTLMKYPDRVLTRAELESRALARSEGAALDVHMFNLRRKIGEGYVRTVRGVGFVLEKA</sequence>
<dbReference type="PANTHER" id="PTHR48111:SF1">
    <property type="entry name" value="TWO-COMPONENT RESPONSE REGULATOR ORR33"/>
    <property type="match status" value="1"/>
</dbReference>
<dbReference type="Gene3D" id="1.10.10.10">
    <property type="entry name" value="Winged helix-like DNA-binding domain superfamily/Winged helix DNA-binding domain"/>
    <property type="match status" value="1"/>
</dbReference>
<comment type="caution">
    <text evidence="10">The sequence shown here is derived from an EMBL/GenBank/DDBJ whole genome shotgun (WGS) entry which is preliminary data.</text>
</comment>
<dbReference type="SMART" id="SM00862">
    <property type="entry name" value="Trans_reg_C"/>
    <property type="match status" value="1"/>
</dbReference>
<gene>
    <name evidence="10" type="ORF">DFR39_10383</name>
</gene>
<dbReference type="InterPro" id="IPR016032">
    <property type="entry name" value="Sig_transdc_resp-reg_C-effctor"/>
</dbReference>
<proteinExistence type="predicted"/>
<keyword evidence="2" id="KW-0902">Two-component regulatory system</keyword>
<dbReference type="SUPFAM" id="SSF46894">
    <property type="entry name" value="C-terminal effector domain of the bipartite response regulators"/>
    <property type="match status" value="1"/>
</dbReference>
<dbReference type="Pfam" id="PF00072">
    <property type="entry name" value="Response_reg"/>
    <property type="match status" value="1"/>
</dbReference>
<evidence type="ECO:0000256" key="2">
    <source>
        <dbReference type="ARBA" id="ARBA00023012"/>
    </source>
</evidence>
<keyword evidence="11" id="KW-1185">Reference proteome</keyword>
<dbReference type="GO" id="GO:0032993">
    <property type="term" value="C:protein-DNA complex"/>
    <property type="evidence" value="ECO:0007669"/>
    <property type="project" value="TreeGrafter"/>
</dbReference>
<evidence type="ECO:0000313" key="11">
    <source>
        <dbReference type="Proteomes" id="UP000295357"/>
    </source>
</evidence>
<dbReference type="EMBL" id="SNXE01000003">
    <property type="protein sequence ID" value="TDP11160.1"/>
    <property type="molecule type" value="Genomic_DNA"/>
</dbReference>
<evidence type="ECO:0000259" key="9">
    <source>
        <dbReference type="PROSITE" id="PS51755"/>
    </source>
</evidence>
<dbReference type="SUPFAM" id="SSF52172">
    <property type="entry name" value="CheY-like"/>
    <property type="match status" value="1"/>
</dbReference>
<evidence type="ECO:0000259" key="8">
    <source>
        <dbReference type="PROSITE" id="PS50110"/>
    </source>
</evidence>
<dbReference type="RefSeq" id="WP_133603079.1">
    <property type="nucleotide sequence ID" value="NZ_JAUFPJ010000010.1"/>
</dbReference>
<dbReference type="GO" id="GO:0000156">
    <property type="term" value="F:phosphorelay response regulator activity"/>
    <property type="evidence" value="ECO:0007669"/>
    <property type="project" value="TreeGrafter"/>
</dbReference>
<dbReference type="SMART" id="SM00448">
    <property type="entry name" value="REC"/>
    <property type="match status" value="1"/>
</dbReference>
<evidence type="ECO:0000256" key="6">
    <source>
        <dbReference type="PROSITE-ProRule" id="PRU00169"/>
    </source>
</evidence>
<dbReference type="PANTHER" id="PTHR48111">
    <property type="entry name" value="REGULATOR OF RPOS"/>
    <property type="match status" value="1"/>
</dbReference>
<dbReference type="InterPro" id="IPR011006">
    <property type="entry name" value="CheY-like_superfamily"/>
</dbReference>
<dbReference type="InterPro" id="IPR001867">
    <property type="entry name" value="OmpR/PhoB-type_DNA-bd"/>
</dbReference>
<dbReference type="Gene3D" id="3.40.50.2300">
    <property type="match status" value="1"/>
</dbReference>
<keyword evidence="4 7" id="KW-0238">DNA-binding</keyword>
<reference evidence="10 11" key="1">
    <citation type="submission" date="2019-03" db="EMBL/GenBank/DDBJ databases">
        <title>Genomic Encyclopedia of Type Strains, Phase IV (KMG-IV): sequencing the most valuable type-strain genomes for metagenomic binning, comparative biology and taxonomic classification.</title>
        <authorList>
            <person name="Goeker M."/>
        </authorList>
    </citation>
    <scope>NUCLEOTIDE SEQUENCE [LARGE SCALE GENOMIC DNA]</scope>
    <source>
        <strain evidence="10 11">DSM 25082</strain>
    </source>
</reference>
<dbReference type="PROSITE" id="PS50110">
    <property type="entry name" value="RESPONSE_REGULATORY"/>
    <property type="match status" value="1"/>
</dbReference>
<dbReference type="GO" id="GO:0000976">
    <property type="term" value="F:transcription cis-regulatory region binding"/>
    <property type="evidence" value="ECO:0007669"/>
    <property type="project" value="TreeGrafter"/>
</dbReference>
<dbReference type="InterPro" id="IPR036388">
    <property type="entry name" value="WH-like_DNA-bd_sf"/>
</dbReference>
<evidence type="ECO:0000256" key="4">
    <source>
        <dbReference type="ARBA" id="ARBA00023125"/>
    </source>
</evidence>
<dbReference type="GO" id="GO:0006355">
    <property type="term" value="P:regulation of DNA-templated transcription"/>
    <property type="evidence" value="ECO:0007669"/>
    <property type="project" value="InterPro"/>
</dbReference>
<name>A0A4R6NBW2_9BURK</name>
<keyword evidence="1 6" id="KW-0597">Phosphoprotein</keyword>
<feature type="modified residue" description="4-aspartylphosphate" evidence="6">
    <location>
        <position position="51"/>
    </location>
</feature>
<protein>
    <submittedName>
        <fullName evidence="10">Two-component system response regulator QseB/two-component system response regulator BasR</fullName>
    </submittedName>
</protein>
<dbReference type="InterPro" id="IPR039420">
    <property type="entry name" value="WalR-like"/>
</dbReference>
<dbReference type="AlphaFoldDB" id="A0A4R6NBW2"/>
<feature type="domain" description="OmpR/PhoB-type" evidence="9">
    <location>
        <begin position="128"/>
        <end position="219"/>
    </location>
</feature>
<keyword evidence="3" id="KW-0805">Transcription regulation</keyword>
<dbReference type="Proteomes" id="UP000295357">
    <property type="component" value="Unassembled WGS sequence"/>
</dbReference>
<dbReference type="GO" id="GO:0005829">
    <property type="term" value="C:cytosol"/>
    <property type="evidence" value="ECO:0007669"/>
    <property type="project" value="TreeGrafter"/>
</dbReference>
<dbReference type="Pfam" id="PF00486">
    <property type="entry name" value="Trans_reg_C"/>
    <property type="match status" value="1"/>
</dbReference>